<feature type="compositionally biased region" description="Basic residues" evidence="1">
    <location>
        <begin position="161"/>
        <end position="174"/>
    </location>
</feature>
<keyword evidence="2" id="KW-1133">Transmembrane helix</keyword>
<dbReference type="InterPro" id="IPR025486">
    <property type="entry name" value="DUF4378"/>
</dbReference>
<keyword evidence="6" id="KW-1185">Reference proteome</keyword>
<feature type="compositionally biased region" description="Polar residues" evidence="1">
    <location>
        <begin position="442"/>
        <end position="454"/>
    </location>
</feature>
<feature type="region of interest" description="Disordered" evidence="1">
    <location>
        <begin position="331"/>
        <end position="377"/>
    </location>
</feature>
<evidence type="ECO:0008006" key="7">
    <source>
        <dbReference type="Google" id="ProtNLM"/>
    </source>
</evidence>
<dbReference type="PANTHER" id="PTHR47212:SF4">
    <property type="entry name" value="ADHESIN-LIKE PROTEIN, PUTATIVE (DUF3741)-RELATED"/>
    <property type="match status" value="1"/>
</dbReference>
<feature type="domain" description="DUF4378" evidence="4">
    <location>
        <begin position="822"/>
        <end position="969"/>
    </location>
</feature>
<dbReference type="AlphaFoldDB" id="A0AAD9ZY54"/>
<evidence type="ECO:0000256" key="2">
    <source>
        <dbReference type="SAM" id="Phobius"/>
    </source>
</evidence>
<evidence type="ECO:0000313" key="5">
    <source>
        <dbReference type="EMBL" id="KAK3194789.1"/>
    </source>
</evidence>
<gene>
    <name evidence="5" type="ORF">Dsin_026099</name>
</gene>
<comment type="caution">
    <text evidence="5">The sequence shown here is derived from an EMBL/GenBank/DDBJ whole genome shotgun (WGS) entry which is preliminary data.</text>
</comment>
<proteinExistence type="predicted"/>
<feature type="compositionally biased region" description="Basic and acidic residues" evidence="1">
    <location>
        <begin position="175"/>
        <end position="184"/>
    </location>
</feature>
<feature type="region of interest" description="Disordered" evidence="1">
    <location>
        <begin position="433"/>
        <end position="473"/>
    </location>
</feature>
<dbReference type="Pfam" id="PF14309">
    <property type="entry name" value="DUF4378"/>
    <property type="match status" value="1"/>
</dbReference>
<reference evidence="5" key="1">
    <citation type="journal article" date="2023" name="Plant J.">
        <title>Genome sequences and population genomics provide insights into the demographic history, inbreeding, and mutation load of two 'living fossil' tree species of Dipteronia.</title>
        <authorList>
            <person name="Feng Y."/>
            <person name="Comes H.P."/>
            <person name="Chen J."/>
            <person name="Zhu S."/>
            <person name="Lu R."/>
            <person name="Zhang X."/>
            <person name="Li P."/>
            <person name="Qiu J."/>
            <person name="Olsen K.M."/>
            <person name="Qiu Y."/>
        </authorList>
    </citation>
    <scope>NUCLEOTIDE SEQUENCE</scope>
    <source>
        <strain evidence="5">NBL</strain>
    </source>
</reference>
<evidence type="ECO:0000259" key="3">
    <source>
        <dbReference type="Pfam" id="PF12552"/>
    </source>
</evidence>
<organism evidence="5 6">
    <name type="scientific">Dipteronia sinensis</name>
    <dbReference type="NCBI Taxonomy" id="43782"/>
    <lineage>
        <taxon>Eukaryota</taxon>
        <taxon>Viridiplantae</taxon>
        <taxon>Streptophyta</taxon>
        <taxon>Embryophyta</taxon>
        <taxon>Tracheophyta</taxon>
        <taxon>Spermatophyta</taxon>
        <taxon>Magnoliopsida</taxon>
        <taxon>eudicotyledons</taxon>
        <taxon>Gunneridae</taxon>
        <taxon>Pentapetalae</taxon>
        <taxon>rosids</taxon>
        <taxon>malvids</taxon>
        <taxon>Sapindales</taxon>
        <taxon>Sapindaceae</taxon>
        <taxon>Hippocastanoideae</taxon>
        <taxon>Acereae</taxon>
        <taxon>Dipteronia</taxon>
    </lineage>
</organism>
<name>A0AAD9ZY54_9ROSI</name>
<feature type="region of interest" description="Disordered" evidence="1">
    <location>
        <begin position="138"/>
        <end position="197"/>
    </location>
</feature>
<feature type="region of interest" description="Disordered" evidence="1">
    <location>
        <begin position="711"/>
        <end position="742"/>
    </location>
</feature>
<evidence type="ECO:0000259" key="4">
    <source>
        <dbReference type="Pfam" id="PF14309"/>
    </source>
</evidence>
<accession>A0AAD9ZY54</accession>
<dbReference type="InterPro" id="IPR022212">
    <property type="entry name" value="DUF3741"/>
</dbReference>
<feature type="transmembrane region" description="Helical" evidence="2">
    <location>
        <begin position="79"/>
        <end position="108"/>
    </location>
</feature>
<feature type="compositionally biased region" description="Basic and acidic residues" evidence="1">
    <location>
        <begin position="138"/>
        <end position="160"/>
    </location>
</feature>
<feature type="domain" description="DUF3741" evidence="3">
    <location>
        <begin position="260"/>
        <end position="304"/>
    </location>
</feature>
<sequence>MAKGSQRRPVRYEKDQLGCMWGLISIFDFRYGRSTQRLLSDRRRESRHANGGGNRRNKPALLPFNENCQEVLSAYTNPFMFLLLFFKLLGITTAVNCLLIICIVFYVFQDGEESRTAAANAGNPSVKKLIEEEMISEQDSKREIMDIEVEPKDSDSEQGSHKKKIRKRLKRNRKKSCDSTHDLDSPGNLKSEQPGHRNSEYEFISSLDIDNIMEEFCHQIRQKSIDYVKHDQPGELHVQSNLKNPDFEEKLKEAIKLLINQKLVKGKHFAEDGEFHPSKELMDALQILGSDRELFVKHLQDPNSPLVKSIQNFPDEHLEKDKDSKSLAETNLLDQELGNPRQSDELVNRKQRKFLRRKVKSQGKSPSNEDKTSQASNRIVILKPGPTGMQNQETASNVGLSPESHYIIRNKGTSERNGSHFFLTEIKRRLKNAMGKEHQRISTDGTSKGSSYECQNVGDRNRGTKENIGLSSPSKDHFFMEKIARPVSAKKGDKTGKLKDDELNAEHKTADLPNRRASNIYLEAKKHLSEMLSNGDENPDSSSGRIPRTLGRILSLPEYNFSPVGSPGRNWDPSFVTAQMRFFDTDNSQKVNENASSLEQGSHVDHLGQITEILVTQPCISDDGTDNKGESPNLNSNILDEQIHDIEVEKISSFIGDEMSSKGDVDVVKTNGIVVEEENNVLDAPCELSSSSSIKDDDKNGDESEICYAQRDSKFMKQDSSEENRLPSSPLASPSNSPIPKKVEDHETAIDILERPSPVSVLEPLFADDDISPASTRSNYGEISMQPSMQPLRIKFEEHDASTEDQIIQVKSSMEDKESIYKYVKAVLQASDLSWDELCIKLLSTDELIDPSFSDKVEFVPSKLCYEQKLLFDCINEALMEICGHYFGCSPWVSFAKPYIRPIPNMENALGEVWEGVSWHLFPLPIPPTLDQTVRKDMAKSGTWMDLRYDTDTIAIETGDDILDDLMEDTVLSCVFGSLEIGCPELTAELMESGSSINLNSGCPAVPVESNGKEEQHLLVN</sequence>
<feature type="compositionally biased region" description="Low complexity" evidence="1">
    <location>
        <begin position="727"/>
        <end position="740"/>
    </location>
</feature>
<dbReference type="PANTHER" id="PTHR47212">
    <property type="entry name" value="ADHESIN-LIKE PROTEIN, PUTATIVE (DUF3741)-RELATED"/>
    <property type="match status" value="1"/>
</dbReference>
<evidence type="ECO:0000256" key="1">
    <source>
        <dbReference type="SAM" id="MobiDB-lite"/>
    </source>
</evidence>
<protein>
    <recommendedName>
        <fullName evidence="7">DUF4378 domain-containing protein</fullName>
    </recommendedName>
</protein>
<keyword evidence="2" id="KW-0472">Membrane</keyword>
<dbReference type="Proteomes" id="UP001281410">
    <property type="component" value="Unassembled WGS sequence"/>
</dbReference>
<dbReference type="Pfam" id="PF12552">
    <property type="entry name" value="DUF3741"/>
    <property type="match status" value="1"/>
</dbReference>
<feature type="compositionally biased region" description="Basic residues" evidence="1">
    <location>
        <begin position="349"/>
        <end position="361"/>
    </location>
</feature>
<evidence type="ECO:0000313" key="6">
    <source>
        <dbReference type="Proteomes" id="UP001281410"/>
    </source>
</evidence>
<feature type="compositionally biased region" description="Basic and acidic residues" evidence="1">
    <location>
        <begin position="711"/>
        <end position="725"/>
    </location>
</feature>
<keyword evidence="2" id="KW-0812">Transmembrane</keyword>
<dbReference type="EMBL" id="JANJYJ010000008">
    <property type="protein sequence ID" value="KAK3194789.1"/>
    <property type="molecule type" value="Genomic_DNA"/>
</dbReference>